<accession>A0A829QQH6</accession>
<dbReference type="AlphaFoldDB" id="A0A829QQH6"/>
<feature type="transmembrane region" description="Helical" evidence="2">
    <location>
        <begin position="242"/>
        <end position="261"/>
    </location>
</feature>
<feature type="transmembrane region" description="Helical" evidence="2">
    <location>
        <begin position="28"/>
        <end position="50"/>
    </location>
</feature>
<reference evidence="3 4" key="1">
    <citation type="submission" date="2013-12" db="EMBL/GenBank/DDBJ databases">
        <authorList>
            <person name="Zelazny A."/>
            <person name="Olivier K."/>
            <person name="Holland S."/>
            <person name="Lenaerts A."/>
            <person name="Ordway D."/>
            <person name="DeGroote M.A."/>
            <person name="Parker T."/>
            <person name="Sizemore C."/>
            <person name="Tallon L.J."/>
            <person name="Sadzewicz L.K."/>
            <person name="Sengamalay N."/>
            <person name="Fraser C.M."/>
            <person name="Hine E."/>
            <person name="Shefchek K.A."/>
            <person name="Das S.P."/>
            <person name="Tettelin H."/>
        </authorList>
    </citation>
    <scope>NUCLEOTIDE SEQUENCE [LARGE SCALE GENOMIC DNA]</scope>
    <source>
        <strain evidence="3 4">1948</strain>
    </source>
</reference>
<gene>
    <name evidence="3" type="ORF">I542_5355</name>
</gene>
<organism evidence="3 4">
    <name type="scientific">Mycobacteroides abscessus 1948</name>
    <dbReference type="NCBI Taxonomy" id="1299323"/>
    <lineage>
        <taxon>Bacteria</taxon>
        <taxon>Bacillati</taxon>
        <taxon>Actinomycetota</taxon>
        <taxon>Actinomycetes</taxon>
        <taxon>Mycobacteriales</taxon>
        <taxon>Mycobacteriaceae</taxon>
        <taxon>Mycobacteroides</taxon>
        <taxon>Mycobacteroides abscessus</taxon>
    </lineage>
</organism>
<evidence type="ECO:0000313" key="3">
    <source>
        <dbReference type="EMBL" id="EUA65175.1"/>
    </source>
</evidence>
<comment type="caution">
    <text evidence="3">The sequence shown here is derived from an EMBL/GenBank/DDBJ whole genome shotgun (WGS) entry which is preliminary data.</text>
</comment>
<protein>
    <submittedName>
        <fullName evidence="3">Putative membrane protein</fullName>
    </submittedName>
</protein>
<keyword evidence="2" id="KW-1133">Transmembrane helix</keyword>
<feature type="transmembrane region" description="Helical" evidence="2">
    <location>
        <begin position="62"/>
        <end position="81"/>
    </location>
</feature>
<feature type="transmembrane region" description="Helical" evidence="2">
    <location>
        <begin position="6"/>
        <end position="21"/>
    </location>
</feature>
<keyword evidence="2" id="KW-0472">Membrane</keyword>
<feature type="transmembrane region" description="Helical" evidence="2">
    <location>
        <begin position="214"/>
        <end position="236"/>
    </location>
</feature>
<feature type="region of interest" description="Disordered" evidence="1">
    <location>
        <begin position="307"/>
        <end position="339"/>
    </location>
</feature>
<feature type="transmembrane region" description="Helical" evidence="2">
    <location>
        <begin position="93"/>
        <end position="115"/>
    </location>
</feature>
<dbReference type="EMBL" id="JAOH01000002">
    <property type="protein sequence ID" value="EUA65175.1"/>
    <property type="molecule type" value="Genomic_DNA"/>
</dbReference>
<sequence length="339" mass="36067">MVAMSALVFGLSWWLGLYLLARNPRKPVLVLAAIGLIGYSVVVALDAIRVTPGSDAELLGRIEVFTAIIPSVAWLMVLLELTNSGDRWRDRAAMAVPGVVLAVVLLVGASLAGTIAGPARLGHWIMFCANGTAAIGAAILLFRRRASIPGSARGVVLVATMFFTLGDAQLIIPLGIVPSWLALASTGFDLVLLGLGVALWDAFDEGQALRGDMLRSFVASILVGALFGAQAMIGIAVVGQSVALVVLLFTSIGLAICIQVQSGPFADFLDRLAFSRSPQLRQERSELRSTEAALPLKSASPIAGVDDESFIRLTRPRAQPLRRPRQTRRQSAGRTARHR</sequence>
<evidence type="ECO:0000256" key="2">
    <source>
        <dbReference type="SAM" id="Phobius"/>
    </source>
</evidence>
<dbReference type="Proteomes" id="UP000021210">
    <property type="component" value="Unassembled WGS sequence"/>
</dbReference>
<proteinExistence type="predicted"/>
<feature type="transmembrane region" description="Helical" evidence="2">
    <location>
        <begin position="180"/>
        <end position="202"/>
    </location>
</feature>
<evidence type="ECO:0000313" key="4">
    <source>
        <dbReference type="Proteomes" id="UP000021210"/>
    </source>
</evidence>
<keyword evidence="2" id="KW-0812">Transmembrane</keyword>
<evidence type="ECO:0000256" key="1">
    <source>
        <dbReference type="SAM" id="MobiDB-lite"/>
    </source>
</evidence>
<feature type="transmembrane region" description="Helical" evidence="2">
    <location>
        <begin position="154"/>
        <end position="174"/>
    </location>
</feature>
<name>A0A829QQH6_9MYCO</name>
<feature type="transmembrane region" description="Helical" evidence="2">
    <location>
        <begin position="121"/>
        <end position="142"/>
    </location>
</feature>